<evidence type="ECO:0000313" key="2">
    <source>
        <dbReference type="Proteomes" id="UP001060215"/>
    </source>
</evidence>
<keyword evidence="2" id="KW-1185">Reference proteome</keyword>
<comment type="caution">
    <text evidence="1">The sequence shown here is derived from an EMBL/GenBank/DDBJ whole genome shotgun (WGS) entry which is preliminary data.</text>
</comment>
<sequence>MMFSMMTADSYNCGERIDASKFGADPSLPTEEVSCEGFSLQDIEIASRLVGFDVDNEESLDEKYKKVRCDIALLPHDSNNYRLIEIVT</sequence>
<proteinExistence type="predicted"/>
<protein>
    <submittedName>
        <fullName evidence="1">Poly [ADP-ribose] polymerase 1</fullName>
    </submittedName>
</protein>
<dbReference type="EMBL" id="CM045761">
    <property type="protein sequence ID" value="KAI8014009.1"/>
    <property type="molecule type" value="Genomic_DNA"/>
</dbReference>
<evidence type="ECO:0000313" key="1">
    <source>
        <dbReference type="EMBL" id="KAI8014009.1"/>
    </source>
</evidence>
<organism evidence="1 2">
    <name type="scientific">Camellia lanceoleosa</name>
    <dbReference type="NCBI Taxonomy" id="1840588"/>
    <lineage>
        <taxon>Eukaryota</taxon>
        <taxon>Viridiplantae</taxon>
        <taxon>Streptophyta</taxon>
        <taxon>Embryophyta</taxon>
        <taxon>Tracheophyta</taxon>
        <taxon>Spermatophyta</taxon>
        <taxon>Magnoliopsida</taxon>
        <taxon>eudicotyledons</taxon>
        <taxon>Gunneridae</taxon>
        <taxon>Pentapetalae</taxon>
        <taxon>asterids</taxon>
        <taxon>Ericales</taxon>
        <taxon>Theaceae</taxon>
        <taxon>Camellia</taxon>
    </lineage>
</organism>
<accession>A0ACC0HKQ7</accession>
<dbReference type="Proteomes" id="UP001060215">
    <property type="component" value="Chromosome 4"/>
</dbReference>
<gene>
    <name evidence="1" type="ORF">LOK49_LG05G02673</name>
</gene>
<reference evidence="1 2" key="1">
    <citation type="journal article" date="2022" name="Plant J.">
        <title>Chromosome-level genome of Camellia lanceoleosa provides a valuable resource for understanding genome evolution and self-incompatibility.</title>
        <authorList>
            <person name="Gong W."/>
            <person name="Xiao S."/>
            <person name="Wang L."/>
            <person name="Liao Z."/>
            <person name="Chang Y."/>
            <person name="Mo W."/>
            <person name="Hu G."/>
            <person name="Li W."/>
            <person name="Zhao G."/>
            <person name="Zhu H."/>
            <person name="Hu X."/>
            <person name="Ji K."/>
            <person name="Xiang X."/>
            <person name="Song Q."/>
            <person name="Yuan D."/>
            <person name="Jin S."/>
            <person name="Zhang L."/>
        </authorList>
    </citation>
    <scope>NUCLEOTIDE SEQUENCE [LARGE SCALE GENOMIC DNA]</scope>
    <source>
        <strain evidence="1">SQ_2022a</strain>
    </source>
</reference>
<name>A0ACC0HKQ7_9ERIC</name>